<evidence type="ECO:0000313" key="3">
    <source>
        <dbReference type="Proteomes" id="UP001189429"/>
    </source>
</evidence>
<organism evidence="2 3">
    <name type="scientific">Prorocentrum cordatum</name>
    <dbReference type="NCBI Taxonomy" id="2364126"/>
    <lineage>
        <taxon>Eukaryota</taxon>
        <taxon>Sar</taxon>
        <taxon>Alveolata</taxon>
        <taxon>Dinophyceae</taxon>
        <taxon>Prorocentrales</taxon>
        <taxon>Prorocentraceae</taxon>
        <taxon>Prorocentrum</taxon>
    </lineage>
</organism>
<keyword evidence="3" id="KW-1185">Reference proteome</keyword>
<name>A0ABN9Y5X0_9DINO</name>
<reference evidence="2" key="1">
    <citation type="submission" date="2023-10" db="EMBL/GenBank/DDBJ databases">
        <authorList>
            <person name="Chen Y."/>
            <person name="Shah S."/>
            <person name="Dougan E. K."/>
            <person name="Thang M."/>
            <person name="Chan C."/>
        </authorList>
    </citation>
    <scope>NUCLEOTIDE SEQUENCE [LARGE SCALE GENOMIC DNA]</scope>
</reference>
<evidence type="ECO:0000256" key="1">
    <source>
        <dbReference type="SAM" id="MobiDB-lite"/>
    </source>
</evidence>
<comment type="caution">
    <text evidence="2">The sequence shown here is derived from an EMBL/GenBank/DDBJ whole genome shotgun (WGS) entry which is preliminary data.</text>
</comment>
<dbReference type="Proteomes" id="UP001189429">
    <property type="component" value="Unassembled WGS sequence"/>
</dbReference>
<sequence length="610" mass="64176">MLALRESLRGGPVVELRQPSAEASAWPRGSPVLAPRSWEPGQLPHAAEPAAARRRWASISGSDCDEASPMLWPMRSPLLRASYRTPHSAPGAHAGAALAMATAAQRWQRPHQPAHCAAVGAATAPTADAAGSPFMLPQSHDMDLAGYDLSPCLEEAAAQAPPLSASLSTDAQEFTPGAFPICERTTPELGQAAAPRLPPRAPHDLQLGLLCAGRGDRLPDEALVVEEYMAESYALDACVVDGYWVDGYAVDGYAIDTSAACVRDAGTLAQQRQSEAAPRIFNGWTVVWVGDRAFRAVDARKAEISSMGFLVKVYKNQDKCCRALDKKPTIPKSTVFLVSEAESRQLVSYLRGRGAGGLRVVIDAEGAVGDAERLREELGVLEDSADCPTIAHSWEEVVSSLCSIGVVAAAPAAGHVQQLAGRAPQHPVHPRREETAKLAGATARTAAEPAAFERGPRGGPSRATGAADSAALGTLQAEGGAAASGGDGAEGKWTLVWVSELAFKPTAVTMKARLEALGCQVKGYKAHRNATRALDKKRALVRTVALVSGGEATPLLAYFASRPELGAVPLVVEASQRTLRFCSSEAVEVAEDFEAAVAMVQRIATDAGWT</sequence>
<evidence type="ECO:0000313" key="2">
    <source>
        <dbReference type="EMBL" id="CAK0906778.1"/>
    </source>
</evidence>
<dbReference type="EMBL" id="CAUYUJ010021743">
    <property type="protein sequence ID" value="CAK0906778.1"/>
    <property type="molecule type" value="Genomic_DNA"/>
</dbReference>
<accession>A0ABN9Y5X0</accession>
<proteinExistence type="predicted"/>
<feature type="region of interest" description="Disordered" evidence="1">
    <location>
        <begin position="443"/>
        <end position="468"/>
    </location>
</feature>
<protein>
    <submittedName>
        <fullName evidence="2">Uncharacterized protein</fullName>
    </submittedName>
</protein>
<gene>
    <name evidence="2" type="ORF">PCOR1329_LOCUS81988</name>
</gene>